<proteinExistence type="predicted"/>
<dbReference type="AlphaFoldDB" id="D0W710"/>
<accession>D0W710</accession>
<dbReference type="EMBL" id="ACEQ02000003">
    <property type="protein sequence ID" value="EEZ76613.1"/>
    <property type="molecule type" value="Genomic_DNA"/>
</dbReference>
<reference evidence="1 2" key="1">
    <citation type="submission" date="2009-10" db="EMBL/GenBank/DDBJ databases">
        <authorList>
            <person name="Weinstock G."/>
            <person name="Sodergren E."/>
            <person name="Clifton S."/>
            <person name="Fulton L."/>
            <person name="Fulton B."/>
            <person name="Courtney L."/>
            <person name="Fronick C."/>
            <person name="Harrison M."/>
            <person name="Strong C."/>
            <person name="Farmer C."/>
            <person name="Delahaunty K."/>
            <person name="Markovic C."/>
            <person name="Hall O."/>
            <person name="Minx P."/>
            <person name="Tomlinson C."/>
            <person name="Mitreva M."/>
            <person name="Nelson J."/>
            <person name="Hou S."/>
            <person name="Wollam A."/>
            <person name="Pepin K.H."/>
            <person name="Johnson M."/>
            <person name="Bhonagiri V."/>
            <person name="Nash W.E."/>
            <person name="Warren W."/>
            <person name="Chinwalla A."/>
            <person name="Mardis E.R."/>
            <person name="Wilson R.K."/>
        </authorList>
    </citation>
    <scope>NUCLEOTIDE SEQUENCE [LARGE SCALE GENOMIC DNA]</scope>
    <source>
        <strain evidence="1 2">ATCC 23970</strain>
    </source>
</reference>
<name>D0W710_NEILA</name>
<dbReference type="Proteomes" id="UP000003843">
    <property type="component" value="Unassembled WGS sequence"/>
</dbReference>
<protein>
    <submittedName>
        <fullName evidence="1">Uncharacterized protein</fullName>
    </submittedName>
</protein>
<evidence type="ECO:0000313" key="1">
    <source>
        <dbReference type="EMBL" id="EEZ76613.1"/>
    </source>
</evidence>
<comment type="caution">
    <text evidence="1">The sequence shown here is derived from an EMBL/GenBank/DDBJ whole genome shotgun (WGS) entry which is preliminary data.</text>
</comment>
<gene>
    <name evidence="1" type="ORF">NEILACOT_03302</name>
</gene>
<evidence type="ECO:0000313" key="2">
    <source>
        <dbReference type="Proteomes" id="UP000003843"/>
    </source>
</evidence>
<organism evidence="1 2">
    <name type="scientific">Neisseria lactamica ATCC 23970</name>
    <dbReference type="NCBI Taxonomy" id="546265"/>
    <lineage>
        <taxon>Bacteria</taxon>
        <taxon>Pseudomonadati</taxon>
        <taxon>Pseudomonadota</taxon>
        <taxon>Betaproteobacteria</taxon>
        <taxon>Neisseriales</taxon>
        <taxon>Neisseriaceae</taxon>
        <taxon>Neisseria</taxon>
    </lineage>
</organism>
<sequence length="346" mass="35833">MVQIKVVRAAGVARGLHTEFARTVTAEEIAFDNAVLNYEARCGSNAFRIKIAAAERAGDVRFFAQVKEIGQDLFPYAVDQEAALAVERAAGERTDEVSDQTSRNGGIEEDGVAACRDAAAAESVQSAAGGGLTDGFGAVHIRMAAGGIVPVVALHSAFVGGNDAAGNAVVRALPVCGKTVGVAVNVLVMAGLHRRPFGVFDAAVRVQRCLFALFCQADGGFRIQIPFVVEVGVADVFCHQLGVGKSGAIVFGGVAGDVDGGFDGVLQGFFGEIGSAGAAFAFADVNGNVQRFVLLELDLFDFAQAHADALTERLAEIGFGGGCARRFCQVERAAAEVEEFGSGVVE</sequence>